<sequence>MKYVALLSLFLANVVKEPTPLVKVGSGLVRGRVSDNGRIYQYFGIPYATVTEKNRFQAPLPPPKWDGIFEAINENVRCPQKMFGPIILGDEDCLKLNVYTPATISPRKPLPVMVFIHGGCFLEGTGSAFIYGPDFIVEQDVIFVGINYRLNVEGFLCLGIKEAPGNAGLKDQIAALRWIQKNIAAFGGDPNNVTLFGESAGSVSTSYLILSQAARGLFHRAILQSGATIAPWAIQHDPIKTARTIAQEFGYSGSNPHEIYKVLSTKSISELISAIKYSKRKKLVTAETLFVPCVEKDIPGVESVITKYPSEILKAGNYTKMPIIIGYNDNEGIYFTGTTHGNSIKNVDEEVNLDDIFQSDLIFPSEITKNVTVKAVLDRYFTPTNDDPIMNLVDLISDVYIKYPTALESTLYAKTTDQPIYYYLFKYNGYINMPKIISGFMFKPGASHADELFYLFKPHTFPLPTRLFEMDMIKRMVTLWTNFAKYSDPTPKITSLLPVRWRPSRASNPIALIIDSRLTTAPMWDENTMSFWNNMYTKYRRKNYGFSNKSKSDMF</sequence>
<evidence type="ECO:0000256" key="4">
    <source>
        <dbReference type="ARBA" id="ARBA00023157"/>
    </source>
</evidence>
<dbReference type="RefSeq" id="XP_026496525.2">
    <property type="nucleotide sequence ID" value="XM_026640740.2"/>
</dbReference>
<dbReference type="GO" id="GO:0052689">
    <property type="term" value="F:carboxylic ester hydrolase activity"/>
    <property type="evidence" value="ECO:0007669"/>
    <property type="project" value="UniProtKB-KW"/>
</dbReference>
<evidence type="ECO:0000256" key="5">
    <source>
        <dbReference type="ARBA" id="ARBA00023180"/>
    </source>
</evidence>
<organism evidence="8 9">
    <name type="scientific">Vanessa tameamea</name>
    <name type="common">Kamehameha butterfly</name>
    <dbReference type="NCBI Taxonomy" id="334116"/>
    <lineage>
        <taxon>Eukaryota</taxon>
        <taxon>Metazoa</taxon>
        <taxon>Ecdysozoa</taxon>
        <taxon>Arthropoda</taxon>
        <taxon>Hexapoda</taxon>
        <taxon>Insecta</taxon>
        <taxon>Pterygota</taxon>
        <taxon>Neoptera</taxon>
        <taxon>Endopterygota</taxon>
        <taxon>Lepidoptera</taxon>
        <taxon>Glossata</taxon>
        <taxon>Ditrysia</taxon>
        <taxon>Papilionoidea</taxon>
        <taxon>Nymphalidae</taxon>
        <taxon>Nymphalinae</taxon>
        <taxon>Vanessa</taxon>
    </lineage>
</organism>
<dbReference type="PANTHER" id="PTHR43142:SF1">
    <property type="entry name" value="CARBOXYLIC ESTER HYDROLASE"/>
    <property type="match status" value="1"/>
</dbReference>
<dbReference type="GeneID" id="113401031"/>
<dbReference type="OMA" id="PREYAYE"/>
<dbReference type="PANTHER" id="PTHR43142">
    <property type="entry name" value="CARBOXYLIC ESTER HYDROLASE"/>
    <property type="match status" value="1"/>
</dbReference>
<keyword evidence="2" id="KW-0719">Serine esterase</keyword>
<evidence type="ECO:0000256" key="6">
    <source>
        <dbReference type="RuleBase" id="RU361235"/>
    </source>
</evidence>
<evidence type="ECO:0000259" key="7">
    <source>
        <dbReference type="Pfam" id="PF00135"/>
    </source>
</evidence>
<feature type="signal peptide" evidence="6">
    <location>
        <begin position="1"/>
        <end position="16"/>
    </location>
</feature>
<dbReference type="Pfam" id="PF00135">
    <property type="entry name" value="COesterase"/>
    <property type="match status" value="1"/>
</dbReference>
<reference evidence="9" key="1">
    <citation type="submission" date="2025-08" db="UniProtKB">
        <authorList>
            <consortium name="RefSeq"/>
        </authorList>
    </citation>
    <scope>IDENTIFICATION</scope>
    <source>
        <tissue evidence="9">Whole body</tissue>
    </source>
</reference>
<keyword evidence="4" id="KW-1015">Disulfide bond</keyword>
<evidence type="ECO:0000256" key="3">
    <source>
        <dbReference type="ARBA" id="ARBA00022801"/>
    </source>
</evidence>
<evidence type="ECO:0000256" key="1">
    <source>
        <dbReference type="ARBA" id="ARBA00005964"/>
    </source>
</evidence>
<accession>A0A8B8IHF3</accession>
<evidence type="ECO:0000256" key="2">
    <source>
        <dbReference type="ARBA" id="ARBA00022487"/>
    </source>
</evidence>
<comment type="similarity">
    <text evidence="1 6">Belongs to the type-B carboxylesterase/lipase family.</text>
</comment>
<dbReference type="InterPro" id="IPR019826">
    <property type="entry name" value="Carboxylesterase_B_AS"/>
</dbReference>
<proteinExistence type="inferred from homology"/>
<keyword evidence="8" id="KW-1185">Reference proteome</keyword>
<keyword evidence="5" id="KW-0325">Glycoprotein</keyword>
<keyword evidence="6" id="KW-0732">Signal</keyword>
<evidence type="ECO:0000313" key="9">
    <source>
        <dbReference type="RefSeq" id="XP_026496525.2"/>
    </source>
</evidence>
<dbReference type="OrthoDB" id="19653at2759"/>
<dbReference type="InterPro" id="IPR029058">
    <property type="entry name" value="AB_hydrolase_fold"/>
</dbReference>
<dbReference type="AlphaFoldDB" id="A0A8B8IHF3"/>
<feature type="chain" id="PRO_5044996429" description="Carboxylic ester hydrolase" evidence="6">
    <location>
        <begin position="17"/>
        <end position="555"/>
    </location>
</feature>
<dbReference type="PROSITE" id="PS00122">
    <property type="entry name" value="CARBOXYLESTERASE_B_1"/>
    <property type="match status" value="1"/>
</dbReference>
<keyword evidence="3 6" id="KW-0378">Hydrolase</keyword>
<dbReference type="Gene3D" id="3.40.50.1820">
    <property type="entry name" value="alpha/beta hydrolase"/>
    <property type="match status" value="1"/>
</dbReference>
<name>A0A8B8IHF3_VANTA</name>
<feature type="domain" description="Carboxylesterase type B" evidence="7">
    <location>
        <begin position="19"/>
        <end position="532"/>
    </location>
</feature>
<dbReference type="EC" id="3.1.1.-" evidence="6"/>
<protein>
    <recommendedName>
        <fullName evidence="6">Carboxylic ester hydrolase</fullName>
        <ecNumber evidence="6">3.1.1.-</ecNumber>
    </recommendedName>
</protein>
<gene>
    <name evidence="9" type="primary">LOC113401031</name>
</gene>
<dbReference type="SUPFAM" id="SSF53474">
    <property type="entry name" value="alpha/beta-Hydrolases"/>
    <property type="match status" value="1"/>
</dbReference>
<dbReference type="Proteomes" id="UP001652626">
    <property type="component" value="Chromosome 18"/>
</dbReference>
<evidence type="ECO:0000313" key="8">
    <source>
        <dbReference type="Proteomes" id="UP001652626"/>
    </source>
</evidence>
<dbReference type="InterPro" id="IPR002018">
    <property type="entry name" value="CarbesteraseB"/>
</dbReference>